<dbReference type="InterPro" id="IPR036388">
    <property type="entry name" value="WH-like_DNA-bd_sf"/>
</dbReference>
<dbReference type="Pfam" id="PF01978">
    <property type="entry name" value="TrmB"/>
    <property type="match status" value="1"/>
</dbReference>
<name>A0A1F6DLU3_9BACT</name>
<sequence length="248" mass="28092">MDKDLVVVLSSVGFTNKEAQVYIALLSLGAGTVQQIATLSGLKRPIIYVLLEGLIQRGYVSEIPGKKIRAFQAMEAATVLRRLQADVTNFIQYLPIFKTLGNRGESRPKISYHDTKEGILNVYEEINHDSNPFFVTSYVRLNAHFPGIINRWIKAHKKDFQKKIRGTHIVPDDEGELPYARDYLKLNQQVRIWPALRGARMDFSLYGDKLAISSLGEKPFVVVVKSVDVVSALRPMFEVVWEDAEDIK</sequence>
<comment type="caution">
    <text evidence="2">The sequence shown here is derived from an EMBL/GenBank/DDBJ whole genome shotgun (WGS) entry which is preliminary data.</text>
</comment>
<dbReference type="AlphaFoldDB" id="A0A1F6DLU3"/>
<reference evidence="2 3" key="1">
    <citation type="journal article" date="2016" name="Nat. Commun.">
        <title>Thousands of microbial genomes shed light on interconnected biogeochemical processes in an aquifer system.</title>
        <authorList>
            <person name="Anantharaman K."/>
            <person name="Brown C.T."/>
            <person name="Hug L.A."/>
            <person name="Sharon I."/>
            <person name="Castelle C.J."/>
            <person name="Probst A.J."/>
            <person name="Thomas B.C."/>
            <person name="Singh A."/>
            <person name="Wilkins M.J."/>
            <person name="Karaoz U."/>
            <person name="Brodie E.L."/>
            <person name="Williams K.H."/>
            <person name="Hubbard S.S."/>
            <person name="Banfield J.F."/>
        </authorList>
    </citation>
    <scope>NUCLEOTIDE SEQUENCE [LARGE SCALE GENOMIC DNA]</scope>
</reference>
<dbReference type="InterPro" id="IPR002831">
    <property type="entry name" value="Tscrpt_reg_TrmB_N"/>
</dbReference>
<organism evidence="2 3">
    <name type="scientific">Candidatus Kaiserbacteria bacterium RIFCSPHIGHO2_02_FULL_54_22</name>
    <dbReference type="NCBI Taxonomy" id="1798495"/>
    <lineage>
        <taxon>Bacteria</taxon>
        <taxon>Candidatus Kaiseribacteriota</taxon>
    </lineage>
</organism>
<dbReference type="Gene3D" id="1.10.10.10">
    <property type="entry name" value="Winged helix-like DNA-binding domain superfamily/Winged helix DNA-binding domain"/>
    <property type="match status" value="1"/>
</dbReference>
<evidence type="ECO:0000259" key="1">
    <source>
        <dbReference type="Pfam" id="PF01978"/>
    </source>
</evidence>
<evidence type="ECO:0000313" key="3">
    <source>
        <dbReference type="Proteomes" id="UP000178532"/>
    </source>
</evidence>
<accession>A0A1F6DLU3</accession>
<dbReference type="InterPro" id="IPR051797">
    <property type="entry name" value="TrmB-like"/>
</dbReference>
<dbReference type="SUPFAM" id="SSF46785">
    <property type="entry name" value="Winged helix' DNA-binding domain"/>
    <property type="match status" value="1"/>
</dbReference>
<dbReference type="STRING" id="1798495.A3C19_02510"/>
<dbReference type="Proteomes" id="UP000178532">
    <property type="component" value="Unassembled WGS sequence"/>
</dbReference>
<gene>
    <name evidence="2" type="ORF">A3C19_02510</name>
</gene>
<dbReference type="PANTHER" id="PTHR34293:SF1">
    <property type="entry name" value="HTH-TYPE TRANSCRIPTIONAL REGULATOR TRMBL2"/>
    <property type="match status" value="1"/>
</dbReference>
<dbReference type="EMBL" id="MFLI01000009">
    <property type="protein sequence ID" value="OGG62307.1"/>
    <property type="molecule type" value="Genomic_DNA"/>
</dbReference>
<dbReference type="InterPro" id="IPR036390">
    <property type="entry name" value="WH_DNA-bd_sf"/>
</dbReference>
<protein>
    <recommendedName>
        <fullName evidence="1">Transcription regulator TrmB N-terminal domain-containing protein</fullName>
    </recommendedName>
</protein>
<dbReference type="PANTHER" id="PTHR34293">
    <property type="entry name" value="HTH-TYPE TRANSCRIPTIONAL REGULATOR TRMBL2"/>
    <property type="match status" value="1"/>
</dbReference>
<evidence type="ECO:0000313" key="2">
    <source>
        <dbReference type="EMBL" id="OGG62307.1"/>
    </source>
</evidence>
<feature type="domain" description="Transcription regulator TrmB N-terminal" evidence="1">
    <location>
        <begin position="9"/>
        <end position="68"/>
    </location>
</feature>
<proteinExistence type="predicted"/>